<dbReference type="InterPro" id="IPR008040">
    <property type="entry name" value="Hydant_A_N"/>
</dbReference>
<evidence type="ECO:0000259" key="1">
    <source>
        <dbReference type="Pfam" id="PF01968"/>
    </source>
</evidence>
<dbReference type="Pfam" id="PF01968">
    <property type="entry name" value="Hydantoinase_A"/>
    <property type="match status" value="1"/>
</dbReference>
<evidence type="ECO:0000313" key="4">
    <source>
        <dbReference type="Proteomes" id="UP000008988"/>
    </source>
</evidence>
<dbReference type="Proteomes" id="UP000008988">
    <property type="component" value="Unassembled WGS sequence"/>
</dbReference>
<dbReference type="PANTHER" id="PTHR11365">
    <property type="entry name" value="5-OXOPROLINASE RELATED"/>
    <property type="match status" value="1"/>
</dbReference>
<dbReference type="PANTHER" id="PTHR11365:SF2">
    <property type="entry name" value="5-OXOPROLINASE"/>
    <property type="match status" value="1"/>
</dbReference>
<accession>B5VLV1</accession>
<evidence type="ECO:0000259" key="2">
    <source>
        <dbReference type="Pfam" id="PF05378"/>
    </source>
</evidence>
<proteinExistence type="predicted"/>
<feature type="domain" description="Hydantoinase A/oxoprolinase" evidence="1">
    <location>
        <begin position="242"/>
        <end position="385"/>
    </location>
</feature>
<dbReference type="GO" id="GO:0006749">
    <property type="term" value="P:glutathione metabolic process"/>
    <property type="evidence" value="ECO:0007669"/>
    <property type="project" value="TreeGrafter"/>
</dbReference>
<dbReference type="AlphaFoldDB" id="B5VLV1"/>
<dbReference type="GO" id="GO:0017168">
    <property type="term" value="F:5-oxoprolinase (ATP-hydrolyzing) activity"/>
    <property type="evidence" value="ECO:0007669"/>
    <property type="project" value="TreeGrafter"/>
</dbReference>
<reference evidence="3 4" key="1">
    <citation type="journal article" date="2008" name="FEMS Yeast Res.">
        <title>Comparative genome analysis of a Saccharomyces cerevisiae wine strain.</title>
        <authorList>
            <person name="Borneman A.R."/>
            <person name="Forgan A.H."/>
            <person name="Pretorius I.S."/>
            <person name="Chambers P.J."/>
        </authorList>
    </citation>
    <scope>NUCLEOTIDE SEQUENCE [LARGE SCALE GENOMIC DNA]</scope>
    <source>
        <strain evidence="3 4">AWRI1631</strain>
    </source>
</reference>
<gene>
    <name evidence="3" type="ORF">AWRI1631_110090</name>
</gene>
<dbReference type="InterPro" id="IPR045079">
    <property type="entry name" value="Oxoprolinase-like"/>
</dbReference>
<comment type="caution">
    <text evidence="3">The sequence shown here is derived from an EMBL/GenBank/DDBJ whole genome shotgun (WGS) entry which is preliminary data.</text>
</comment>
<feature type="non-terminal residue" evidence="3">
    <location>
        <position position="386"/>
    </location>
</feature>
<feature type="domain" description="Hydantoinase/oxoprolinase N-terminal" evidence="2">
    <location>
        <begin position="7"/>
        <end position="223"/>
    </location>
</feature>
<dbReference type="Pfam" id="PF05378">
    <property type="entry name" value="Hydant_A_N"/>
    <property type="match status" value="1"/>
</dbReference>
<protein>
    <submittedName>
        <fullName evidence="3">YKL215Cp-like protein</fullName>
    </submittedName>
</protein>
<dbReference type="EMBL" id="ABSV01001410">
    <property type="protein sequence ID" value="EDZ71091.1"/>
    <property type="molecule type" value="Genomic_DNA"/>
</dbReference>
<dbReference type="InterPro" id="IPR002821">
    <property type="entry name" value="Hydantoinase_A"/>
</dbReference>
<dbReference type="GO" id="GO:0005829">
    <property type="term" value="C:cytosol"/>
    <property type="evidence" value="ECO:0007669"/>
    <property type="project" value="TreeGrafter"/>
</dbReference>
<name>B5VLV1_YEAS6</name>
<evidence type="ECO:0000313" key="3">
    <source>
        <dbReference type="EMBL" id="EDZ71091.1"/>
    </source>
</evidence>
<sequence>MQKGNIRIAIDKGGTFTDCVGNIGTGKQEHDTVIKLLSVDPKNYPDAPLEGIRRLLEVLEHKTIPRGIPLDISNVRSLRMGTTLATNCALERNGERCAFITTKGFKDSLPIGDQTRPDIFNLNIKKVVPLYDTVVEIDERVTLEDFSEDPYFTKSSPNEQEGILEGNSGEMVRVIKKPDESSVRSILKVLYASGIKSIAIAFLHSYTFPDHERIVGNIAREIGFSHVSLSSEVSPMIKFLPRAHSSVADAYLTPVIKKYLNSISAGLSHAEDTHIQFMQSDGGLVDGGKFSGLKSILSGPAGGVIGYSSTCYDKNNNIPLIGFDMGGTSTDVSRYGDGRLEHVFETVTAGIIIQSPQLDIHTVAAGGSSILSWKNGLFRVGPDSAA</sequence>
<organism evidence="3 4">
    <name type="scientific">Saccharomyces cerevisiae (strain AWRI1631)</name>
    <name type="common">Baker's yeast</name>
    <dbReference type="NCBI Taxonomy" id="545124"/>
    <lineage>
        <taxon>Eukaryota</taxon>
        <taxon>Fungi</taxon>
        <taxon>Dikarya</taxon>
        <taxon>Ascomycota</taxon>
        <taxon>Saccharomycotina</taxon>
        <taxon>Saccharomycetes</taxon>
        <taxon>Saccharomycetales</taxon>
        <taxon>Saccharomycetaceae</taxon>
        <taxon>Saccharomyces</taxon>
    </lineage>
</organism>